<protein>
    <submittedName>
        <fullName evidence="2">Uncharacterized protein</fullName>
    </submittedName>
</protein>
<feature type="transmembrane region" description="Helical" evidence="1">
    <location>
        <begin position="74"/>
        <end position="97"/>
    </location>
</feature>
<name>A0A832H9B4_9CYAN</name>
<gene>
    <name evidence="2" type="ORF">ENR47_10775</name>
</gene>
<dbReference type="AlphaFoldDB" id="A0A832H9B4"/>
<feature type="transmembrane region" description="Helical" evidence="1">
    <location>
        <begin position="36"/>
        <end position="54"/>
    </location>
</feature>
<evidence type="ECO:0000313" key="2">
    <source>
        <dbReference type="EMBL" id="HGW94750.1"/>
    </source>
</evidence>
<keyword evidence="1" id="KW-0472">Membrane</keyword>
<organism evidence="2">
    <name type="scientific">Oscillatoriales cyanobacterium SpSt-402</name>
    <dbReference type="NCBI Taxonomy" id="2282168"/>
    <lineage>
        <taxon>Bacteria</taxon>
        <taxon>Bacillati</taxon>
        <taxon>Cyanobacteriota</taxon>
        <taxon>Cyanophyceae</taxon>
        <taxon>Oscillatoriophycideae</taxon>
        <taxon>Oscillatoriales</taxon>
    </lineage>
</organism>
<accession>A0A832H9B4</accession>
<evidence type="ECO:0000256" key="1">
    <source>
        <dbReference type="SAM" id="Phobius"/>
    </source>
</evidence>
<reference evidence="2" key="1">
    <citation type="journal article" date="2020" name="mSystems">
        <title>Genome- and Community-Level Interaction Insights into Carbon Utilization and Element Cycling Functions of Hydrothermarchaeota in Hydrothermal Sediment.</title>
        <authorList>
            <person name="Zhou Z."/>
            <person name="Liu Y."/>
            <person name="Xu W."/>
            <person name="Pan J."/>
            <person name="Luo Z.H."/>
            <person name="Li M."/>
        </authorList>
    </citation>
    <scope>NUCLEOTIDE SEQUENCE [LARGE SCALE GENOMIC DNA]</scope>
    <source>
        <strain evidence="2">SpSt-402</strain>
    </source>
</reference>
<proteinExistence type="predicted"/>
<keyword evidence="1" id="KW-1133">Transmembrane helix</keyword>
<keyword evidence="1" id="KW-0812">Transmembrane</keyword>
<sequence length="140" mass="16380">MNQPPDQPSFPTTVELDATFRQQVERLHHLTVCGRWAFAGLLWLTVGTLSIWGLRYPISLMLEYFTWASVYYGLHFHPIPALGLFFCVAVTTSILVWQSRNILFGLPKRDQRRLEEYVLRIRKQGSSHPLWKYVCQEAKK</sequence>
<comment type="caution">
    <text evidence="2">The sequence shown here is derived from an EMBL/GenBank/DDBJ whole genome shotgun (WGS) entry which is preliminary data.</text>
</comment>
<dbReference type="EMBL" id="DSRD01000670">
    <property type="protein sequence ID" value="HGW94750.1"/>
    <property type="molecule type" value="Genomic_DNA"/>
</dbReference>